<accession>K9EH34</accession>
<dbReference type="PANTHER" id="PTHR36174:SF1">
    <property type="entry name" value="LIPID II:GLYCINE GLYCYLTRANSFERASE"/>
    <property type="match status" value="1"/>
</dbReference>
<dbReference type="Pfam" id="PF02388">
    <property type="entry name" value="FemAB"/>
    <property type="match status" value="1"/>
</dbReference>
<dbReference type="GO" id="GO:0016755">
    <property type="term" value="F:aminoacyltransferase activity"/>
    <property type="evidence" value="ECO:0007669"/>
    <property type="project" value="InterPro"/>
</dbReference>
<keyword evidence="2" id="KW-0808">Transferase</keyword>
<dbReference type="PATRIC" id="fig|883066.3.peg.37"/>
<organism evidence="8 9">
    <name type="scientific">Actinobaculum massiliense ACS-171-V-Col2</name>
    <dbReference type="NCBI Taxonomy" id="883066"/>
    <lineage>
        <taxon>Bacteria</taxon>
        <taxon>Bacillati</taxon>
        <taxon>Actinomycetota</taxon>
        <taxon>Actinomycetes</taxon>
        <taxon>Actinomycetales</taxon>
        <taxon>Actinomycetaceae</taxon>
        <taxon>Actinobaculum</taxon>
    </lineage>
</organism>
<dbReference type="EMBL" id="AGWL01000001">
    <property type="protein sequence ID" value="EKU95948.1"/>
    <property type="molecule type" value="Genomic_DNA"/>
</dbReference>
<evidence type="ECO:0000256" key="5">
    <source>
        <dbReference type="ARBA" id="ARBA00023315"/>
    </source>
</evidence>
<evidence type="ECO:0000256" key="7">
    <source>
        <dbReference type="SAM" id="MobiDB-lite"/>
    </source>
</evidence>
<reference evidence="8 9" key="1">
    <citation type="submission" date="2012-09" db="EMBL/GenBank/DDBJ databases">
        <title>The Genome Sequence of Actinobaculum massiliae ACS-171-V-COL2.</title>
        <authorList>
            <consortium name="The Broad Institute Genome Sequencing Platform"/>
            <person name="Earl A."/>
            <person name="Ward D."/>
            <person name="Feldgarden M."/>
            <person name="Gevers D."/>
            <person name="Saerens B."/>
            <person name="Vaneechoutte M."/>
            <person name="Walker B."/>
            <person name="Young S.K."/>
            <person name="Zeng Q."/>
            <person name="Gargeya S."/>
            <person name="Fitzgerald M."/>
            <person name="Haas B."/>
            <person name="Abouelleil A."/>
            <person name="Alvarado L."/>
            <person name="Arachchi H.M."/>
            <person name="Berlin A."/>
            <person name="Chapman S.B."/>
            <person name="Goldberg J."/>
            <person name="Griggs A."/>
            <person name="Gujja S."/>
            <person name="Hansen M."/>
            <person name="Howarth C."/>
            <person name="Imamovic A."/>
            <person name="Larimer J."/>
            <person name="McCowen C."/>
            <person name="Montmayeur A."/>
            <person name="Murphy C."/>
            <person name="Neiman D."/>
            <person name="Pearson M."/>
            <person name="Priest M."/>
            <person name="Roberts A."/>
            <person name="Saif S."/>
            <person name="Shea T."/>
            <person name="Sisk P."/>
            <person name="Sykes S."/>
            <person name="Wortman J."/>
            <person name="Nusbaum C."/>
            <person name="Birren B."/>
        </authorList>
    </citation>
    <scope>NUCLEOTIDE SEQUENCE [LARGE SCALE GENOMIC DNA]</scope>
    <source>
        <strain evidence="9">ACS-171-V-Col2</strain>
    </source>
</reference>
<dbReference type="HOGENOM" id="CLU_050488_0_0_11"/>
<dbReference type="InterPro" id="IPR050644">
    <property type="entry name" value="PG_Glycine_Bridge_Synth"/>
</dbReference>
<dbReference type="Gene3D" id="3.40.630.30">
    <property type="match status" value="1"/>
</dbReference>
<comment type="similarity">
    <text evidence="1">Belongs to the FemABX family.</text>
</comment>
<evidence type="ECO:0000256" key="3">
    <source>
        <dbReference type="ARBA" id="ARBA00022960"/>
    </source>
</evidence>
<evidence type="ECO:0000256" key="6">
    <source>
        <dbReference type="ARBA" id="ARBA00023316"/>
    </source>
</evidence>
<keyword evidence="3" id="KW-0133">Cell shape</keyword>
<keyword evidence="5" id="KW-0012">Acyltransferase</keyword>
<dbReference type="InterPro" id="IPR016181">
    <property type="entry name" value="Acyl_CoA_acyltransferase"/>
</dbReference>
<dbReference type="PANTHER" id="PTHR36174">
    <property type="entry name" value="LIPID II:GLYCINE GLYCYLTRANSFERASE"/>
    <property type="match status" value="1"/>
</dbReference>
<feature type="region of interest" description="Disordered" evidence="7">
    <location>
        <begin position="355"/>
        <end position="388"/>
    </location>
</feature>
<evidence type="ECO:0000256" key="1">
    <source>
        <dbReference type="ARBA" id="ARBA00009943"/>
    </source>
</evidence>
<keyword evidence="9" id="KW-1185">Reference proteome</keyword>
<dbReference type="RefSeq" id="WP_007000254.1">
    <property type="nucleotide sequence ID" value="NZ_JH992955.1"/>
</dbReference>
<evidence type="ECO:0000313" key="8">
    <source>
        <dbReference type="EMBL" id="EKU95948.1"/>
    </source>
</evidence>
<evidence type="ECO:0000256" key="2">
    <source>
        <dbReference type="ARBA" id="ARBA00022679"/>
    </source>
</evidence>
<evidence type="ECO:0000313" key="9">
    <source>
        <dbReference type="Proteomes" id="UP000009888"/>
    </source>
</evidence>
<comment type="caution">
    <text evidence="8">The sequence shown here is derived from an EMBL/GenBank/DDBJ whole genome shotgun (WGS) entry which is preliminary data.</text>
</comment>
<evidence type="ECO:0000256" key="4">
    <source>
        <dbReference type="ARBA" id="ARBA00022984"/>
    </source>
</evidence>
<dbReference type="SUPFAM" id="SSF55729">
    <property type="entry name" value="Acyl-CoA N-acyltransferases (Nat)"/>
    <property type="match status" value="1"/>
</dbReference>
<keyword evidence="4" id="KW-0573">Peptidoglycan synthesis</keyword>
<dbReference type="GO" id="GO:0009252">
    <property type="term" value="P:peptidoglycan biosynthetic process"/>
    <property type="evidence" value="ECO:0007669"/>
    <property type="project" value="UniProtKB-KW"/>
</dbReference>
<protein>
    <submittedName>
        <fullName evidence="8">Uncharacterized protein</fullName>
    </submittedName>
</protein>
<dbReference type="GO" id="GO:0008360">
    <property type="term" value="P:regulation of cell shape"/>
    <property type="evidence" value="ECO:0007669"/>
    <property type="project" value="UniProtKB-KW"/>
</dbReference>
<dbReference type="PROSITE" id="PS51191">
    <property type="entry name" value="FEMABX"/>
    <property type="match status" value="1"/>
</dbReference>
<name>K9EH34_9ACTO</name>
<keyword evidence="6" id="KW-0961">Cell wall biogenesis/degradation</keyword>
<feature type="compositionally biased region" description="Low complexity" evidence="7">
    <location>
        <begin position="358"/>
        <end position="388"/>
    </location>
</feature>
<proteinExistence type="inferred from homology"/>
<dbReference type="STRING" id="202789.GCA_001457435_00105"/>
<dbReference type="GO" id="GO:0071555">
    <property type="term" value="P:cell wall organization"/>
    <property type="evidence" value="ECO:0007669"/>
    <property type="project" value="UniProtKB-KW"/>
</dbReference>
<dbReference type="Proteomes" id="UP000009888">
    <property type="component" value="Unassembled WGS sequence"/>
</dbReference>
<dbReference type="eggNOG" id="COG2348">
    <property type="taxonomic scope" value="Bacteria"/>
</dbReference>
<sequence>MVASAFIDVDDRTFLLSASEAGVDLPLEQTPAWDAFDSASPGRSPWKRLVWTRDNEARAFLAFTCMKGRGFTYLWAKHGPIWAGENPSAAEEEALRNQLLKIVRQEAPSVAFVRLHMFHRSEQLQPLLQSVTFDRTIILDLTQTEDELMASFKKRGRRDVRKALRNPNLVLADETDRAAQNFGELYELLVETGERDSFGINDRATYERMLSALGPEHARLFTGRVDGEAVCWGIVTRAGALATYYYAASSARGRALGAPDALVWFMATEMKKAGVESFDLMGIDSDLAPQLSGVTRFKTKFSEEIAQVPAAWDVPAHPVLYRTLTAALHAKRSATRGLRGALSFVREIPNKVRKARAAGEPAAASQAEVARPVGENSSPEPSGSEKTS</sequence>
<dbReference type="InterPro" id="IPR003447">
    <property type="entry name" value="FEMABX"/>
</dbReference>
<gene>
    <name evidence="8" type="ORF">HMPREF9233_00036</name>
</gene>
<dbReference type="AlphaFoldDB" id="K9EH34"/>